<proteinExistence type="predicted"/>
<dbReference type="Pfam" id="PF02482">
    <property type="entry name" value="Ribosomal_S30AE"/>
    <property type="match status" value="1"/>
</dbReference>
<dbReference type="AlphaFoldDB" id="A0AAN1WES0"/>
<dbReference type="RefSeq" id="WP_236985756.1">
    <property type="nucleotide sequence ID" value="NZ_AP023086.1"/>
</dbReference>
<accession>A0AAN1WES0</accession>
<dbReference type="InterPro" id="IPR003489">
    <property type="entry name" value="RHF/RaiA"/>
</dbReference>
<evidence type="ECO:0008006" key="3">
    <source>
        <dbReference type="Google" id="ProtNLM"/>
    </source>
</evidence>
<dbReference type="CDD" id="cd00552">
    <property type="entry name" value="RaiA"/>
    <property type="match status" value="1"/>
</dbReference>
<dbReference type="InterPro" id="IPR036567">
    <property type="entry name" value="RHF-like"/>
</dbReference>
<gene>
    <name evidence="1" type="ORF">MARGE09_P0452</name>
</gene>
<organism evidence="1 2">
    <name type="scientific">Marinagarivorans cellulosilyticus</name>
    <dbReference type="NCBI Taxonomy" id="2721545"/>
    <lineage>
        <taxon>Bacteria</taxon>
        <taxon>Pseudomonadati</taxon>
        <taxon>Pseudomonadota</taxon>
        <taxon>Gammaproteobacteria</taxon>
        <taxon>Cellvibrionales</taxon>
        <taxon>Cellvibrionaceae</taxon>
        <taxon>Marinagarivorans</taxon>
    </lineage>
</organism>
<dbReference type="NCBIfam" id="TIGR00741">
    <property type="entry name" value="yfiA"/>
    <property type="match status" value="1"/>
</dbReference>
<keyword evidence="2" id="KW-1185">Reference proteome</keyword>
<dbReference type="Gene3D" id="3.30.160.100">
    <property type="entry name" value="Ribosome hibernation promotion factor-like"/>
    <property type="match status" value="1"/>
</dbReference>
<dbReference type="SUPFAM" id="SSF69754">
    <property type="entry name" value="Ribosome binding protein Y (YfiA homologue)"/>
    <property type="match status" value="1"/>
</dbReference>
<protein>
    <recommendedName>
        <fullName evidence="3">Ribosomal subunit interface protein</fullName>
    </recommendedName>
</protein>
<sequence>MQINLSGHHVDITDGIREAVDTKFTKVSGHHPQLGEVAITVTVDKNEQSVEAKGQYMGAPVVVQSSDKDMYAAIAAAAKKFDSALSHRKGTTQSARHA</sequence>
<dbReference type="KEGG" id="marq:MARGE09_P0452"/>
<dbReference type="EMBL" id="AP023086">
    <property type="protein sequence ID" value="BCD96253.1"/>
    <property type="molecule type" value="Genomic_DNA"/>
</dbReference>
<reference evidence="1 2" key="1">
    <citation type="journal article" date="2022" name="IScience">
        <title>An ultrasensitive nanofiber-based assay for enzymatic hydrolysis and deep-sea microbial degradation of cellulose.</title>
        <authorList>
            <person name="Tsudome M."/>
            <person name="Tachioka M."/>
            <person name="Miyazaki M."/>
            <person name="Uchimura K."/>
            <person name="Tsuda M."/>
            <person name="Takaki Y."/>
            <person name="Deguchi S."/>
        </authorList>
    </citation>
    <scope>NUCLEOTIDE SEQUENCE [LARGE SCALE GENOMIC DNA]</scope>
    <source>
        <strain evidence="1 2">GE09</strain>
    </source>
</reference>
<name>A0AAN1WES0_9GAMM</name>
<evidence type="ECO:0000313" key="2">
    <source>
        <dbReference type="Proteomes" id="UP001320119"/>
    </source>
</evidence>
<evidence type="ECO:0000313" key="1">
    <source>
        <dbReference type="EMBL" id="BCD96253.1"/>
    </source>
</evidence>
<dbReference type="Proteomes" id="UP001320119">
    <property type="component" value="Chromosome"/>
</dbReference>